<comment type="subcellular location">
    <subcellularLocation>
        <location evidence="1 8">Cell outer membrane</location>
        <topology evidence="1 8">Multi-pass membrane protein</topology>
    </subcellularLocation>
</comment>
<feature type="domain" description="TonB-dependent receptor-like beta-barrel" evidence="10">
    <location>
        <begin position="452"/>
        <end position="829"/>
    </location>
</feature>
<evidence type="ECO:0000256" key="8">
    <source>
        <dbReference type="PROSITE-ProRule" id="PRU01360"/>
    </source>
</evidence>
<dbReference type="InterPro" id="IPR012910">
    <property type="entry name" value="Plug_dom"/>
</dbReference>
<reference evidence="13" key="1">
    <citation type="journal article" date="2019" name="Int. J. Syst. Evol. Microbiol.">
        <title>The Global Catalogue of Microorganisms (GCM) 10K type strain sequencing project: providing services to taxonomists for standard genome sequencing and annotation.</title>
        <authorList>
            <consortium name="The Broad Institute Genomics Platform"/>
            <consortium name="The Broad Institute Genome Sequencing Center for Infectious Disease"/>
            <person name="Wu L."/>
            <person name="Ma J."/>
        </authorList>
    </citation>
    <scope>NUCLEOTIDE SEQUENCE [LARGE SCALE GENOMIC DNA]</scope>
    <source>
        <strain evidence="13">JCM 17924</strain>
    </source>
</reference>
<dbReference type="Gene3D" id="2.170.130.10">
    <property type="entry name" value="TonB-dependent receptor, plug domain"/>
    <property type="match status" value="1"/>
</dbReference>
<sequence>MNKLLLGLIPLVGIAHHADAQNRQISGRITDRATGEGLPGVTVLLKGTTNGVSTNSDGSFSLSVPASGGTLQISSVGYATIERAIGTEDRIDVGISADTKQLSEVVVTALGIERDTRSLGYATQEIKADQISQKSEPNVLNALQGKVAGVNITGSSGLAGSSTNINIRGITSLQNGNQPLFVVDGIPISNDLDRTNGGPLGTLGAAQTSNRALDIDPESIASINILKGPAAAALYGSRASSGAIIITTKTGRSANKKTEVTVTSSLNVQNVYGIAELQDEYGQGTQGVNITTDGLGNVNTGSRASWGPRYGTTPTQANGLLLADGSVLDYRPYDNIENFYRQGRILTNGVNIAGGNEDQNISFNATNTDQKGIVESSELNRTNVSLGGNVKLINKLRVGGSVNFVQTNQTGPQIGNGGSAFGQIGAIPRSYDLQGLPSQDPITGANIFFPGADNPYFNLRNNPTTSNLTRFINVANMSYDFAPWLNVTYRAGLDTYTDRRRQVFALGSNRAPGGLIRDEAFIRSEINGDLLVTLKKDNILTEGFNASLLLGQNINQRRLQRITSQSEAIIEGLPNAAAGTVFSNGTGEFSNVRRLLGYYSQLSLAYNNYLFLELTGRVDQSSTLPVNNNTFFYPAATLGFVFSDAFKISNDIFSYGKIRANVAQVGRDADPYSLETYYVVGTQGNNVAGINFPFTAAGTTYSGFGINNVLGGGTALTPEFTKSFEVGTNLGFFNNRLTFDLTYFATRSEDQILPVTVASSSGYTQRFTNIGRVDNKGFEGLAVITPIRTNDFRWDVNLNYTRIRNEVVSIAPGVTTASINGNAFTGSIPSFRVGEAYGVIIGGRVPRVPAINPVTGNANDPSLVGRYIINPATGAFDTNLVANEILADPNPEWQGGITNSFTYRGVSLSFLVDANVGAELLSFTNAQLKANGAMKETAENRDAPRVIPGVIQNADGTYRENNIQIDAQQYYGAIGGLQSEFNVYDATVYRLRELSLGYALPKSLLERTPFGGASITLTGRNVFFYAPNAPFDPEINSQGAGNIRGLEAQSPPNTRNYGVNLRFTF</sequence>
<evidence type="ECO:0000256" key="1">
    <source>
        <dbReference type="ARBA" id="ARBA00004571"/>
    </source>
</evidence>
<dbReference type="Pfam" id="PF07715">
    <property type="entry name" value="Plug"/>
    <property type="match status" value="1"/>
</dbReference>
<organism evidence="12 13">
    <name type="scientific">Hymenobacter koreensis</name>
    <dbReference type="NCBI Taxonomy" id="1084523"/>
    <lineage>
        <taxon>Bacteria</taxon>
        <taxon>Pseudomonadati</taxon>
        <taxon>Bacteroidota</taxon>
        <taxon>Cytophagia</taxon>
        <taxon>Cytophagales</taxon>
        <taxon>Hymenobacteraceae</taxon>
        <taxon>Hymenobacter</taxon>
    </lineage>
</organism>
<evidence type="ECO:0000259" key="10">
    <source>
        <dbReference type="Pfam" id="PF00593"/>
    </source>
</evidence>
<name>A0ABP8IWD9_9BACT</name>
<keyword evidence="13" id="KW-1185">Reference proteome</keyword>
<feature type="domain" description="TonB-dependent receptor plug" evidence="11">
    <location>
        <begin position="117"/>
        <end position="243"/>
    </location>
</feature>
<dbReference type="Pfam" id="PF00593">
    <property type="entry name" value="TonB_dep_Rec_b-barrel"/>
    <property type="match status" value="1"/>
</dbReference>
<dbReference type="NCBIfam" id="TIGR04057">
    <property type="entry name" value="SusC_RagA_signa"/>
    <property type="match status" value="1"/>
</dbReference>
<protein>
    <submittedName>
        <fullName evidence="12">SusC/RagA family TonB-linked outer membrane protein</fullName>
    </submittedName>
</protein>
<dbReference type="InterPro" id="IPR023996">
    <property type="entry name" value="TonB-dep_OMP_SusC/RagA"/>
</dbReference>
<evidence type="ECO:0000313" key="12">
    <source>
        <dbReference type="EMBL" id="GAA4375446.1"/>
    </source>
</evidence>
<dbReference type="SUPFAM" id="SSF49464">
    <property type="entry name" value="Carboxypeptidase regulatory domain-like"/>
    <property type="match status" value="1"/>
</dbReference>
<dbReference type="SUPFAM" id="SSF56935">
    <property type="entry name" value="Porins"/>
    <property type="match status" value="1"/>
</dbReference>
<evidence type="ECO:0000256" key="5">
    <source>
        <dbReference type="ARBA" id="ARBA00023077"/>
    </source>
</evidence>
<keyword evidence="5 9" id="KW-0798">TonB box</keyword>
<dbReference type="Gene3D" id="2.60.40.1120">
    <property type="entry name" value="Carboxypeptidase-like, regulatory domain"/>
    <property type="match status" value="1"/>
</dbReference>
<dbReference type="Proteomes" id="UP001500454">
    <property type="component" value="Unassembled WGS sequence"/>
</dbReference>
<evidence type="ECO:0000259" key="11">
    <source>
        <dbReference type="Pfam" id="PF07715"/>
    </source>
</evidence>
<dbReference type="Pfam" id="PF13715">
    <property type="entry name" value="CarbopepD_reg_2"/>
    <property type="match status" value="1"/>
</dbReference>
<evidence type="ECO:0000256" key="4">
    <source>
        <dbReference type="ARBA" id="ARBA00022692"/>
    </source>
</evidence>
<keyword evidence="3 8" id="KW-1134">Transmembrane beta strand</keyword>
<keyword evidence="4 8" id="KW-0812">Transmembrane</keyword>
<keyword evidence="6 8" id="KW-0472">Membrane</keyword>
<dbReference type="InterPro" id="IPR036942">
    <property type="entry name" value="Beta-barrel_TonB_sf"/>
</dbReference>
<dbReference type="NCBIfam" id="TIGR04056">
    <property type="entry name" value="OMP_RagA_SusC"/>
    <property type="match status" value="1"/>
</dbReference>
<comment type="similarity">
    <text evidence="8 9">Belongs to the TonB-dependent receptor family.</text>
</comment>
<dbReference type="InterPro" id="IPR039426">
    <property type="entry name" value="TonB-dep_rcpt-like"/>
</dbReference>
<evidence type="ECO:0000256" key="2">
    <source>
        <dbReference type="ARBA" id="ARBA00022448"/>
    </source>
</evidence>
<dbReference type="InterPro" id="IPR008969">
    <property type="entry name" value="CarboxyPept-like_regulatory"/>
</dbReference>
<keyword evidence="7 8" id="KW-0998">Cell outer membrane</keyword>
<gene>
    <name evidence="12" type="ORF">GCM10023186_08150</name>
</gene>
<dbReference type="InterPro" id="IPR023997">
    <property type="entry name" value="TonB-dep_OMP_SusC/RagA_CS"/>
</dbReference>
<accession>A0ABP8IWD9</accession>
<evidence type="ECO:0000256" key="9">
    <source>
        <dbReference type="RuleBase" id="RU003357"/>
    </source>
</evidence>
<evidence type="ECO:0000256" key="6">
    <source>
        <dbReference type="ARBA" id="ARBA00023136"/>
    </source>
</evidence>
<dbReference type="Gene3D" id="2.40.170.20">
    <property type="entry name" value="TonB-dependent receptor, beta-barrel domain"/>
    <property type="match status" value="1"/>
</dbReference>
<comment type="caution">
    <text evidence="12">The sequence shown here is derived from an EMBL/GenBank/DDBJ whole genome shotgun (WGS) entry which is preliminary data.</text>
</comment>
<dbReference type="RefSeq" id="WP_345221639.1">
    <property type="nucleotide sequence ID" value="NZ_BAABHA010000002.1"/>
</dbReference>
<evidence type="ECO:0000256" key="7">
    <source>
        <dbReference type="ARBA" id="ARBA00023237"/>
    </source>
</evidence>
<dbReference type="PROSITE" id="PS52016">
    <property type="entry name" value="TONB_DEPENDENT_REC_3"/>
    <property type="match status" value="1"/>
</dbReference>
<proteinExistence type="inferred from homology"/>
<dbReference type="InterPro" id="IPR000531">
    <property type="entry name" value="Beta-barrel_TonB"/>
</dbReference>
<evidence type="ECO:0000313" key="13">
    <source>
        <dbReference type="Proteomes" id="UP001500454"/>
    </source>
</evidence>
<dbReference type="EMBL" id="BAABHA010000002">
    <property type="protein sequence ID" value="GAA4375446.1"/>
    <property type="molecule type" value="Genomic_DNA"/>
</dbReference>
<evidence type="ECO:0000256" key="3">
    <source>
        <dbReference type="ARBA" id="ARBA00022452"/>
    </source>
</evidence>
<dbReference type="InterPro" id="IPR037066">
    <property type="entry name" value="Plug_dom_sf"/>
</dbReference>
<keyword evidence="2 8" id="KW-0813">Transport</keyword>